<dbReference type="Gene3D" id="3.60.15.10">
    <property type="entry name" value="Ribonuclease Z/Hydroxyacylglutathione hydrolase-like"/>
    <property type="match status" value="1"/>
</dbReference>
<feature type="binding site" evidence="12">
    <location>
        <position position="249"/>
    </location>
    <ligand>
        <name>Zn(2+)</name>
        <dbReference type="ChEBI" id="CHEBI:29105"/>
        <label>1</label>
    </ligand>
</feature>
<feature type="binding site" evidence="12">
    <location>
        <position position="359"/>
    </location>
    <ligand>
        <name>Zn(2+)</name>
        <dbReference type="ChEBI" id="CHEBI:29105"/>
        <label>1</label>
    </ligand>
</feature>
<dbReference type="InterPro" id="IPR033769">
    <property type="entry name" value="TffA_KH"/>
</dbReference>
<dbReference type="InterPro" id="IPR009019">
    <property type="entry name" value="KH_sf_prok-type"/>
</dbReference>
<dbReference type="GO" id="GO:0003723">
    <property type="term" value="F:RNA binding"/>
    <property type="evidence" value="ECO:0007669"/>
    <property type="project" value="UniProtKB-UniRule"/>
</dbReference>
<keyword evidence="10 12" id="KW-0238">DNA-binding</keyword>
<dbReference type="AlphaFoldDB" id="A7I842"/>
<evidence type="ECO:0000313" key="16">
    <source>
        <dbReference type="EMBL" id="ABS55903.1"/>
    </source>
</evidence>
<keyword evidence="4 12" id="KW-0255">Endonuclease</keyword>
<evidence type="ECO:0000256" key="7">
    <source>
        <dbReference type="ARBA" id="ARBA00022839"/>
    </source>
</evidence>
<dbReference type="HAMAP" id="MF_00870">
    <property type="entry name" value="FttA"/>
    <property type="match status" value="1"/>
</dbReference>
<dbReference type="Gene3D" id="3.40.50.10890">
    <property type="match status" value="1"/>
</dbReference>
<dbReference type="SUPFAM" id="SSF54814">
    <property type="entry name" value="Prokaryotic type KH domain (KH-domain type II)"/>
    <property type="match status" value="1"/>
</dbReference>
<evidence type="ECO:0000259" key="15">
    <source>
        <dbReference type="SMART" id="SM01027"/>
    </source>
</evidence>
<evidence type="ECO:0000256" key="9">
    <source>
        <dbReference type="ARBA" id="ARBA00023015"/>
    </source>
</evidence>
<keyword evidence="7 12" id="KW-0269">Exonuclease</keyword>
<feature type="region of interest" description="Metallo-beta-lactamase C-terminus" evidence="12">
    <location>
        <begin position="581"/>
        <end position="639"/>
    </location>
</feature>
<accession>A7I842</accession>
<keyword evidence="11" id="KW-0804">Transcription</keyword>
<dbReference type="Proteomes" id="UP000002408">
    <property type="component" value="Chromosome"/>
</dbReference>
<reference evidence="17" key="1">
    <citation type="journal article" date="2015" name="Microbiology">
        <title>Genome of Methanoregula boonei 6A8 reveals adaptations to oligotrophic peatland environments.</title>
        <authorList>
            <person name="Braeuer S."/>
            <person name="Cadillo-Quiroz H."/>
            <person name="Kyrpides N."/>
            <person name="Woyke T."/>
            <person name="Goodwin L."/>
            <person name="Detter C."/>
            <person name="Podell S."/>
            <person name="Yavitt J.B."/>
            <person name="Zinder S.H."/>
        </authorList>
    </citation>
    <scope>NUCLEOTIDE SEQUENCE [LARGE SCALE GENOMIC DNA]</scope>
    <source>
        <strain evidence="17">DSM 21154 / JCM 14090 / 6A8</strain>
    </source>
</reference>
<feature type="region of interest" description="KHb" evidence="12">
    <location>
        <begin position="70"/>
        <end position="137"/>
    </location>
</feature>
<dbReference type="GeneID" id="5412035"/>
<dbReference type="RefSeq" id="WP_012106936.1">
    <property type="nucleotide sequence ID" value="NC_009712.1"/>
</dbReference>
<dbReference type="InterPro" id="IPR019975">
    <property type="entry name" value="aCPSF1"/>
</dbReference>
<dbReference type="CDD" id="cd16295">
    <property type="entry name" value="TTHA0252-CPSF-like_MBL-fold"/>
    <property type="match status" value="1"/>
</dbReference>
<dbReference type="InterPro" id="IPR036866">
    <property type="entry name" value="RibonucZ/Hydroxyglut_hydro"/>
</dbReference>
<evidence type="ECO:0000256" key="10">
    <source>
        <dbReference type="ARBA" id="ARBA00023125"/>
    </source>
</evidence>
<dbReference type="Pfam" id="PF10996">
    <property type="entry name" value="Beta-Casp"/>
    <property type="match status" value="1"/>
</dbReference>
<feature type="domain" description="Metallo-beta-lactamase" evidence="14">
    <location>
        <begin position="201"/>
        <end position="423"/>
    </location>
</feature>
<feature type="binding site" evidence="12">
    <location>
        <position position="359"/>
    </location>
    <ligand>
        <name>Zn(2+)</name>
        <dbReference type="ChEBI" id="CHEBI:29105"/>
        <label>2</label>
    </ligand>
</feature>
<dbReference type="PANTHER" id="PTHR11203:SF51">
    <property type="entry name" value="CLEAVAGE AND POLYADENYLATION SPECIFICITY FACTOR"/>
    <property type="match status" value="1"/>
</dbReference>
<sequence>MLIEDRLKELRDKINERVPSGIRVTEVEFEGPELVIYTDDPKRFADEADLIRVLARDLRKRIVVRPTILEDPEKAANEIRAVVPDSSGITDIFFDADTGEVLIEAEKPGVVIGKNGITLREITKHIGWTPKVVRTPPIESSTVKQVRQYLRSVNEERKTFLRTIGRRIHRDIPGRDETNKDAPRKDQWVRVTTLGCCREVGRAAFLLTTPDSRVLIDCGEKPDNAGGTPYLYVPEIHPLAQLDAVVLTHAHLDHCALIPLLYKYGYEGPVYSTPPTRDLSAMLQLDYLDVINKEDRKIPYSSNEVKTYIRHSITLNYGSVTDIAPDIKLTFHNAGHILGSAIAHFHIGDGLYNIAFTGDFNYSKSRLFNPAINQFPRLEALFMESTYGGSNDFQPARSDAELKLYETINKVLSRGGKVIIPAFAVGRSQEVMLALEEGMRLGKIPHVKIYLDGMIREATAIHTTYPEYLNNDLRNLIFREGMNPFLAECFQQVDSSELREKVINGDPCVIISTSGMLNGGPVMEYLLNLAEDEKNALVFVGYQADGTQGRRIQKGWREVPLGRKGTITINLEIDTIDGFSGHSDRRQLMNYIGQIQPRPEKIFCIHGDENNTIDLASSIYKRYHIQTHSPMNLETYRMV</sequence>
<dbReference type="Gene3D" id="3.30.300.230">
    <property type="match status" value="1"/>
</dbReference>
<protein>
    <recommendedName>
        <fullName evidence="12">Transcription termination factor FttA</fullName>
        <ecNumber evidence="12">3.1.-.-</ecNumber>
    </recommendedName>
</protein>
<dbReference type="InterPro" id="IPR015946">
    <property type="entry name" value="KH_dom-like_a/b"/>
</dbReference>
<keyword evidence="1 12" id="KW-0806">Transcription termination</keyword>
<dbReference type="HOGENOM" id="CLU_009673_5_1_2"/>
<dbReference type="Pfam" id="PF16661">
    <property type="entry name" value="Lactamase_B_6"/>
    <property type="match status" value="1"/>
</dbReference>
<comment type="function">
    <text evidence="12">Terminates transcription on the whole genome. Termination is linked to FttA-mediated RNA cleavage and does not require NTP hydrolysis. Cleaves endonucleolytically at the RNA exit channel of RNA polymerase (RNAP); the 5'-3' exonuclease activity of this protein degrades the nascent RNA released from RNAP.</text>
</comment>
<evidence type="ECO:0000259" key="14">
    <source>
        <dbReference type="SMART" id="SM00849"/>
    </source>
</evidence>
<dbReference type="GO" id="GO:0008270">
    <property type="term" value="F:zinc ion binding"/>
    <property type="evidence" value="ECO:0007669"/>
    <property type="project" value="UniProtKB-UniRule"/>
</dbReference>
<evidence type="ECO:0000256" key="6">
    <source>
        <dbReference type="ARBA" id="ARBA00022833"/>
    </source>
</evidence>
<keyword evidence="9 12" id="KW-0805">Transcription regulation</keyword>
<dbReference type="NCBIfam" id="TIGR03675">
    <property type="entry name" value="arCOG00543"/>
    <property type="match status" value="1"/>
</dbReference>
<dbReference type="PANTHER" id="PTHR11203">
    <property type="entry name" value="CLEAVAGE AND POLYADENYLATION SPECIFICITY FACTOR FAMILY MEMBER"/>
    <property type="match status" value="1"/>
</dbReference>
<comment type="subunit">
    <text evidence="12">Homodimer. Interacts with RNA polymerase (RNAP), interacts with the Spt4-Spt5 complex.</text>
</comment>
<evidence type="ECO:0000256" key="1">
    <source>
        <dbReference type="ARBA" id="ARBA00022472"/>
    </source>
</evidence>
<comment type="similarity">
    <text evidence="12">Belongs to the metallo-beta-lactamase superfamily. RNA-metabolizing metallo-beta-lactamase-like family. FttA subfamily.</text>
</comment>
<feature type="binding site" evidence="12">
    <location>
        <position position="253"/>
    </location>
    <ligand>
        <name>Zn(2+)</name>
        <dbReference type="ChEBI" id="CHEBI:29105"/>
        <label>2</label>
    </ligand>
</feature>
<organism evidence="16 17">
    <name type="scientific">Methanoregula boonei (strain DSM 21154 / JCM 14090 / 6A8)</name>
    <dbReference type="NCBI Taxonomy" id="456442"/>
    <lineage>
        <taxon>Archaea</taxon>
        <taxon>Methanobacteriati</taxon>
        <taxon>Methanobacteriota</taxon>
        <taxon>Stenosarchaea group</taxon>
        <taxon>Methanomicrobia</taxon>
        <taxon>Methanomicrobiales</taxon>
        <taxon>Methanoregulaceae</taxon>
        <taxon>Methanoregula</taxon>
    </lineage>
</organism>
<dbReference type="Pfam" id="PF17214">
    <property type="entry name" value="KH_TffA"/>
    <property type="match status" value="1"/>
</dbReference>
<feature type="binding site" evidence="12">
    <location>
        <position position="606"/>
    </location>
    <ligand>
        <name>Zn(2+)</name>
        <dbReference type="ChEBI" id="CHEBI:29105"/>
        <label>2</label>
    </ligand>
</feature>
<dbReference type="SUPFAM" id="SSF56281">
    <property type="entry name" value="Metallo-hydrolase/oxidoreductase"/>
    <property type="match status" value="1"/>
</dbReference>
<dbReference type="GO" id="GO:0004521">
    <property type="term" value="F:RNA endonuclease activity"/>
    <property type="evidence" value="ECO:0007669"/>
    <property type="project" value="UniProtKB-UniRule"/>
</dbReference>
<feature type="binding site" evidence="12">
    <location>
        <position position="251"/>
    </location>
    <ligand>
        <name>Zn(2+)</name>
        <dbReference type="ChEBI" id="CHEBI:29105"/>
        <label>1</label>
    </ligand>
</feature>
<keyword evidence="6 12" id="KW-0862">Zinc</keyword>
<dbReference type="InterPro" id="IPR001279">
    <property type="entry name" value="Metallo-B-lactamas"/>
</dbReference>
<dbReference type="Gene3D" id="3.30.300.20">
    <property type="match status" value="1"/>
</dbReference>
<gene>
    <name evidence="12" type="primary">fttA</name>
    <name evidence="16" type="ordered locus">Mboo_1385</name>
</gene>
<proteinExistence type="inferred from homology"/>
<dbReference type="InterPro" id="IPR004087">
    <property type="entry name" value="KH_dom"/>
</dbReference>
<dbReference type="InterPro" id="IPR011108">
    <property type="entry name" value="RMMBL"/>
</dbReference>
<evidence type="ECO:0000256" key="3">
    <source>
        <dbReference type="ARBA" id="ARBA00022723"/>
    </source>
</evidence>
<dbReference type="PROSITE" id="PS50084">
    <property type="entry name" value="KH_TYPE_1"/>
    <property type="match status" value="1"/>
</dbReference>
<evidence type="ECO:0000256" key="5">
    <source>
        <dbReference type="ARBA" id="ARBA00022801"/>
    </source>
</evidence>
<comment type="cofactor">
    <cofactor evidence="12">
        <name>Zn(2+)</name>
        <dbReference type="ChEBI" id="CHEBI:29105"/>
    </cofactor>
    <text evidence="12">Binds 2 Zn(2+) ions, which are required for nuclease activity.</text>
</comment>
<dbReference type="OrthoDB" id="7155at2157"/>
<feature type="domain" description="K Homology" evidence="13">
    <location>
        <begin position="95"/>
        <end position="165"/>
    </location>
</feature>
<evidence type="ECO:0000256" key="8">
    <source>
        <dbReference type="ARBA" id="ARBA00022884"/>
    </source>
</evidence>
<feature type="domain" description="Beta-Casp" evidence="15">
    <location>
        <begin position="428"/>
        <end position="552"/>
    </location>
</feature>
<dbReference type="KEGG" id="mbn:Mboo_1385"/>
<dbReference type="GO" id="GO:0006353">
    <property type="term" value="P:DNA-templated transcription termination"/>
    <property type="evidence" value="ECO:0007669"/>
    <property type="project" value="UniProtKB-UniRule"/>
</dbReference>
<dbReference type="SMART" id="SM00322">
    <property type="entry name" value="KH"/>
    <property type="match status" value="1"/>
</dbReference>
<keyword evidence="5 12" id="KW-0378">Hydrolase</keyword>
<dbReference type="SMART" id="SM01027">
    <property type="entry name" value="Beta-Casp"/>
    <property type="match status" value="1"/>
</dbReference>
<dbReference type="CDD" id="cd02410">
    <property type="entry name" value="KH-II_CPSF_arch_rpt2"/>
    <property type="match status" value="1"/>
</dbReference>
<keyword evidence="17" id="KW-1185">Reference proteome</keyword>
<keyword evidence="8 12" id="KW-0694">RNA-binding</keyword>
<feature type="binding site" evidence="12">
    <location>
        <position position="254"/>
    </location>
    <ligand>
        <name>Zn(2+)</name>
        <dbReference type="ChEBI" id="CHEBI:29105"/>
        <label>2</label>
    </ligand>
</feature>
<evidence type="ECO:0000256" key="12">
    <source>
        <dbReference type="HAMAP-Rule" id="MF_00870"/>
    </source>
</evidence>
<dbReference type="eggNOG" id="arCOG00543">
    <property type="taxonomic scope" value="Archaea"/>
</dbReference>
<dbReference type="EMBL" id="CP000780">
    <property type="protein sequence ID" value="ABS55903.1"/>
    <property type="molecule type" value="Genomic_DNA"/>
</dbReference>
<name>A7I842_METB6</name>
<dbReference type="EC" id="3.1.-.-" evidence="12"/>
<dbReference type="InterPro" id="IPR022712">
    <property type="entry name" value="Beta_Casp"/>
</dbReference>
<dbReference type="GO" id="GO:0003677">
    <property type="term" value="F:DNA binding"/>
    <property type="evidence" value="ECO:0007669"/>
    <property type="project" value="UniProtKB-KW"/>
</dbReference>
<dbReference type="CDD" id="cd22532">
    <property type="entry name" value="KH-II_CPSF_arch_rpt1"/>
    <property type="match status" value="1"/>
</dbReference>
<evidence type="ECO:0000259" key="13">
    <source>
        <dbReference type="SMART" id="SM00322"/>
    </source>
</evidence>
<comment type="caution">
    <text evidence="12">Lacks conserved residue(s) required for the propagation of feature annotation.</text>
</comment>
<evidence type="ECO:0000256" key="11">
    <source>
        <dbReference type="ARBA" id="ARBA00023163"/>
    </source>
</evidence>
<dbReference type="Pfam" id="PF07521">
    <property type="entry name" value="RMMBL"/>
    <property type="match status" value="1"/>
</dbReference>
<keyword evidence="3 12" id="KW-0479">Metal-binding</keyword>
<evidence type="ECO:0000256" key="2">
    <source>
        <dbReference type="ARBA" id="ARBA00022722"/>
    </source>
</evidence>
<dbReference type="GO" id="GO:0004532">
    <property type="term" value="F:RNA exonuclease activity"/>
    <property type="evidence" value="ECO:0007669"/>
    <property type="project" value="UniProtKB-UniRule"/>
</dbReference>
<feature type="binding site" evidence="12">
    <location>
        <position position="336"/>
    </location>
    <ligand>
        <name>Zn(2+)</name>
        <dbReference type="ChEBI" id="CHEBI:29105"/>
        <label>1</label>
    </ligand>
</feature>
<keyword evidence="2 12" id="KW-0540">Nuclease</keyword>
<evidence type="ECO:0000313" key="17">
    <source>
        <dbReference type="Proteomes" id="UP000002408"/>
    </source>
</evidence>
<dbReference type="InterPro" id="IPR050698">
    <property type="entry name" value="MBL"/>
</dbReference>
<dbReference type="STRING" id="456442.Mboo_1385"/>
<evidence type="ECO:0000256" key="4">
    <source>
        <dbReference type="ARBA" id="ARBA00022759"/>
    </source>
</evidence>
<dbReference type="SMART" id="SM00849">
    <property type="entry name" value="Lactamase_B"/>
    <property type="match status" value="1"/>
</dbReference>